<organism evidence="2 3">
    <name type="scientific">Streptomyces rectiviolaceus</name>
    <dbReference type="NCBI Taxonomy" id="332591"/>
    <lineage>
        <taxon>Bacteria</taxon>
        <taxon>Bacillati</taxon>
        <taxon>Actinomycetota</taxon>
        <taxon>Actinomycetes</taxon>
        <taxon>Kitasatosporales</taxon>
        <taxon>Streptomycetaceae</taxon>
        <taxon>Streptomyces</taxon>
    </lineage>
</organism>
<name>A0ABP6MAH7_9ACTN</name>
<sequence length="346" mass="37665">MMIRAGRRSFVQHSADLAAAMGLKIGSFRNQKPYEQDGFPDTISAPEAKSKLWDGEQTAAFLAGKQVPALPHTDDDEDLLERTEAAAALDVTPKTWDSYKKDPRIAPHLVKVKGVEHCPRGILRAYRDPVLDQDRAPAHRPKGSGDMVPRDELESRVGELLDDDPGLTLATVQEQLGIAYSAAARVLPRLRGQRIADEVAAEPDLTLEQAARRLGYPTAVHRAVIAHARTELRGREARPYVQAVADKLVAASLAQEQDVAMVHVADDVVAAAVVLSADAPAPALVWDERYGWRTSTSRRHPIGWDSGHPPQGEGIRYLSPDQQPSGEDVLAAVHDGQRGTRRPTGA</sequence>
<evidence type="ECO:0000313" key="2">
    <source>
        <dbReference type="EMBL" id="GAA3085125.1"/>
    </source>
</evidence>
<accession>A0ABP6MAH7</accession>
<comment type="caution">
    <text evidence="2">The sequence shown here is derived from an EMBL/GenBank/DDBJ whole genome shotgun (WGS) entry which is preliminary data.</text>
</comment>
<dbReference type="Proteomes" id="UP001501637">
    <property type="component" value="Unassembled WGS sequence"/>
</dbReference>
<feature type="region of interest" description="Disordered" evidence="1">
    <location>
        <begin position="299"/>
        <end position="346"/>
    </location>
</feature>
<reference evidence="3" key="1">
    <citation type="journal article" date="2019" name="Int. J. Syst. Evol. Microbiol.">
        <title>The Global Catalogue of Microorganisms (GCM) 10K type strain sequencing project: providing services to taxonomists for standard genome sequencing and annotation.</title>
        <authorList>
            <consortium name="The Broad Institute Genomics Platform"/>
            <consortium name="The Broad Institute Genome Sequencing Center for Infectious Disease"/>
            <person name="Wu L."/>
            <person name="Ma J."/>
        </authorList>
    </citation>
    <scope>NUCLEOTIDE SEQUENCE [LARGE SCALE GENOMIC DNA]</scope>
    <source>
        <strain evidence="3">JCM 9092</strain>
    </source>
</reference>
<protein>
    <submittedName>
        <fullName evidence="2">Uncharacterized protein</fullName>
    </submittedName>
</protein>
<evidence type="ECO:0000256" key="1">
    <source>
        <dbReference type="SAM" id="MobiDB-lite"/>
    </source>
</evidence>
<proteinExistence type="predicted"/>
<dbReference type="RefSeq" id="WP_344518742.1">
    <property type="nucleotide sequence ID" value="NZ_BAAAUG010000013.1"/>
</dbReference>
<dbReference type="EMBL" id="BAAAUG010000013">
    <property type="protein sequence ID" value="GAA3085125.1"/>
    <property type="molecule type" value="Genomic_DNA"/>
</dbReference>
<keyword evidence="3" id="KW-1185">Reference proteome</keyword>
<gene>
    <name evidence="2" type="ORF">GCM10010449_06100</name>
</gene>
<evidence type="ECO:0000313" key="3">
    <source>
        <dbReference type="Proteomes" id="UP001501637"/>
    </source>
</evidence>